<reference evidence="1 2" key="1">
    <citation type="submission" date="2017-04" db="EMBL/GenBank/DDBJ databases">
        <title>Novel microbial lineages endemic to geothermal iron-oxide mats fill important gaps in the evolutionary history of Archaea.</title>
        <authorList>
            <person name="Jay Z.J."/>
            <person name="Beam J.P."/>
            <person name="Dlakic M."/>
            <person name="Rusch D.B."/>
            <person name="Kozubal M.A."/>
            <person name="Inskeep W.P."/>
        </authorList>
    </citation>
    <scope>NUCLEOTIDE SEQUENCE [LARGE SCALE GENOMIC DNA]</scope>
    <source>
        <strain evidence="1">BE_D</strain>
    </source>
</reference>
<gene>
    <name evidence="1" type="ORF">B9Q04_16770</name>
</gene>
<dbReference type="AlphaFoldDB" id="A0A2R6C617"/>
<dbReference type="EMBL" id="NEXF01000535">
    <property type="protein sequence ID" value="PSO06300.1"/>
    <property type="molecule type" value="Genomic_DNA"/>
</dbReference>
<evidence type="ECO:0000313" key="2">
    <source>
        <dbReference type="Proteomes" id="UP000242015"/>
    </source>
</evidence>
<comment type="caution">
    <text evidence="1">The sequence shown here is derived from an EMBL/GenBank/DDBJ whole genome shotgun (WGS) entry which is preliminary data.</text>
</comment>
<proteinExistence type="predicted"/>
<evidence type="ECO:0000313" key="1">
    <source>
        <dbReference type="EMBL" id="PSO06300.1"/>
    </source>
</evidence>
<protein>
    <submittedName>
        <fullName evidence="1">Uncharacterized protein</fullName>
    </submittedName>
</protein>
<name>A0A2R6C617_9ARCH</name>
<organism evidence="1 2">
    <name type="scientific">Candidatus Marsarchaeota G2 archaeon BE_D</name>
    <dbReference type="NCBI Taxonomy" id="1978158"/>
    <lineage>
        <taxon>Archaea</taxon>
        <taxon>Candidatus Marsarchaeota</taxon>
        <taxon>Candidatus Marsarchaeota group 2</taxon>
    </lineage>
</organism>
<accession>A0A2R6C617</accession>
<dbReference type="Proteomes" id="UP000242015">
    <property type="component" value="Unassembled WGS sequence"/>
</dbReference>
<sequence length="75" mass="8593">MKNTRQTEVSAAGNAEFYGIFFGMWWAYPEVNAFVNCTVSWYIHNTIILTFPYYSSSTLFNQDFTGSVTVVQCIL</sequence>